<gene>
    <name evidence="1" type="ORF">EUGRSUZ_K00875</name>
</gene>
<reference evidence="1" key="1">
    <citation type="submission" date="2013-07" db="EMBL/GenBank/DDBJ databases">
        <title>The genome of Eucalyptus grandis.</title>
        <authorList>
            <person name="Schmutz J."/>
            <person name="Hayes R."/>
            <person name="Myburg A."/>
            <person name="Tuskan G."/>
            <person name="Grattapaglia D."/>
            <person name="Rokhsar D.S."/>
        </authorList>
    </citation>
    <scope>NUCLEOTIDE SEQUENCE</scope>
    <source>
        <tissue evidence="1">Leaf extractions</tissue>
    </source>
</reference>
<dbReference type="InParanoid" id="A0A058ZZT6"/>
<dbReference type="Gramene" id="KCW47068">
    <property type="protein sequence ID" value="KCW47068"/>
    <property type="gene ID" value="EUGRSUZ_K00875"/>
</dbReference>
<name>A0A058ZZT6_EUCGR</name>
<protein>
    <submittedName>
        <fullName evidence="1">Uncharacterized protein</fullName>
    </submittedName>
</protein>
<organism evidence="1">
    <name type="scientific">Eucalyptus grandis</name>
    <name type="common">Flooded gum</name>
    <dbReference type="NCBI Taxonomy" id="71139"/>
    <lineage>
        <taxon>Eukaryota</taxon>
        <taxon>Viridiplantae</taxon>
        <taxon>Streptophyta</taxon>
        <taxon>Embryophyta</taxon>
        <taxon>Tracheophyta</taxon>
        <taxon>Spermatophyta</taxon>
        <taxon>Magnoliopsida</taxon>
        <taxon>eudicotyledons</taxon>
        <taxon>Gunneridae</taxon>
        <taxon>Pentapetalae</taxon>
        <taxon>rosids</taxon>
        <taxon>malvids</taxon>
        <taxon>Myrtales</taxon>
        <taxon>Myrtaceae</taxon>
        <taxon>Myrtoideae</taxon>
        <taxon>Eucalypteae</taxon>
        <taxon>Eucalyptus</taxon>
    </lineage>
</organism>
<evidence type="ECO:0000313" key="1">
    <source>
        <dbReference type="EMBL" id="KCW47068.1"/>
    </source>
</evidence>
<dbReference type="AlphaFoldDB" id="A0A058ZZT6"/>
<sequence>MCAFEVLGISRLQRRYSVFLSFRSGMVRAKSSCKKQSGVTIRSSPRQLKSTRTNAKGGYQCQGMSCSLVPHI</sequence>
<dbReference type="EMBL" id="KK198763">
    <property type="protein sequence ID" value="KCW47068.1"/>
    <property type="molecule type" value="Genomic_DNA"/>
</dbReference>
<accession>A0A058ZZT6</accession>
<proteinExistence type="predicted"/>